<gene>
    <name evidence="15" type="primary">ilvD</name>
    <name evidence="18" type="ORF">BIT28_08475</name>
</gene>
<keyword evidence="5 15" id="KW-0479">Metal-binding</keyword>
<comment type="pathway">
    <text evidence="13 15">Amino-acid biosynthesis; L-isoleucine biosynthesis; L-isoleucine from 2-oxobutanoate: step 3/4.</text>
</comment>
<feature type="binding site" evidence="15">
    <location>
        <position position="81"/>
    </location>
    <ligand>
        <name>Mg(2+)</name>
        <dbReference type="ChEBI" id="CHEBI:18420"/>
    </ligand>
</feature>
<evidence type="ECO:0000256" key="9">
    <source>
        <dbReference type="ARBA" id="ARBA00023239"/>
    </source>
</evidence>
<keyword evidence="3 15" id="KW-0028">Amino-acid biosynthesis</keyword>
<evidence type="ECO:0000313" key="18">
    <source>
        <dbReference type="EMBL" id="OLQ81292.1"/>
    </source>
</evidence>
<dbReference type="SUPFAM" id="SSF143975">
    <property type="entry name" value="IlvD/EDD N-terminal domain-like"/>
    <property type="match status" value="1"/>
</dbReference>
<keyword evidence="10 15" id="KW-0100">Branched-chain amino acid biosynthesis</keyword>
<dbReference type="PROSITE" id="PS00886">
    <property type="entry name" value="ILVD_EDD_1"/>
    <property type="match status" value="1"/>
</dbReference>
<dbReference type="STRING" id="1903952.BIT28_08475"/>
<feature type="active site" description="Proton acceptor" evidence="15">
    <location>
        <position position="517"/>
    </location>
</feature>
<dbReference type="FunFam" id="3.50.30.80:FF:000001">
    <property type="entry name" value="Dihydroxy-acid dehydratase"/>
    <property type="match status" value="1"/>
</dbReference>
<dbReference type="GO" id="GO:0009097">
    <property type="term" value="P:isoleucine biosynthetic process"/>
    <property type="evidence" value="ECO:0007669"/>
    <property type="project" value="UniProtKB-UniRule"/>
</dbReference>
<evidence type="ECO:0000259" key="16">
    <source>
        <dbReference type="Pfam" id="PF00920"/>
    </source>
</evidence>
<dbReference type="RefSeq" id="WP_075762003.1">
    <property type="nucleotide sequence ID" value="NZ_MJIL01000043.1"/>
</dbReference>
<comment type="caution">
    <text evidence="18">The sequence shown here is derived from an EMBL/GenBank/DDBJ whole genome shotgun (WGS) entry which is preliminary data.</text>
</comment>
<comment type="subunit">
    <text evidence="15">Homodimer.</text>
</comment>
<dbReference type="InterPro" id="IPR004404">
    <property type="entry name" value="DihydroxyA_deHydtase"/>
</dbReference>
<comment type="caution">
    <text evidence="15">Lacks conserved residue(s) required for the propagation of feature annotation.</text>
</comment>
<dbReference type="Gene3D" id="3.50.30.80">
    <property type="entry name" value="IlvD/EDD C-terminal domain-like"/>
    <property type="match status" value="1"/>
</dbReference>
<dbReference type="OrthoDB" id="9807077at2"/>
<dbReference type="NCBIfam" id="NF009103">
    <property type="entry name" value="PRK12448.1"/>
    <property type="match status" value="1"/>
</dbReference>
<reference evidence="18 19" key="1">
    <citation type="submission" date="2016-09" db="EMBL/GenBank/DDBJ databases">
        <title>Photobacterium proteolyticum sp. nov. a protease producing bacterium isolated from ocean sediments of Laizhou Bay.</title>
        <authorList>
            <person name="Li Y."/>
        </authorList>
    </citation>
    <scope>NUCLEOTIDE SEQUENCE [LARGE SCALE GENOMIC DNA]</scope>
    <source>
        <strain evidence="18 19">13-12</strain>
    </source>
</reference>
<dbReference type="SUPFAM" id="SSF52016">
    <property type="entry name" value="LeuD/IlvD-like"/>
    <property type="match status" value="1"/>
</dbReference>
<dbReference type="AlphaFoldDB" id="A0A1Q9H0U5"/>
<dbReference type="PANTHER" id="PTHR43661">
    <property type="entry name" value="D-XYLONATE DEHYDRATASE"/>
    <property type="match status" value="1"/>
</dbReference>
<dbReference type="PROSITE" id="PS00887">
    <property type="entry name" value="ILVD_EDD_2"/>
    <property type="match status" value="1"/>
</dbReference>
<comment type="pathway">
    <text evidence="12 15">Amino-acid biosynthesis; L-valine biosynthesis; L-valine from pyruvate: step 3/4.</text>
</comment>
<dbReference type="Pfam" id="PF24877">
    <property type="entry name" value="ILV_EDD_C"/>
    <property type="match status" value="1"/>
</dbReference>
<keyword evidence="6 15" id="KW-0460">Magnesium</keyword>
<evidence type="ECO:0000256" key="15">
    <source>
        <dbReference type="HAMAP-Rule" id="MF_00012"/>
    </source>
</evidence>
<feature type="domain" description="Dihydroxy-acid/6-phosphogluconate dehydratase C-terminal" evidence="17">
    <location>
        <begin position="408"/>
        <end position="604"/>
    </location>
</feature>
<dbReference type="GO" id="GO:0005829">
    <property type="term" value="C:cytosol"/>
    <property type="evidence" value="ECO:0007669"/>
    <property type="project" value="TreeGrafter"/>
</dbReference>
<dbReference type="InterPro" id="IPR037237">
    <property type="entry name" value="IlvD/EDD_N"/>
</dbReference>
<evidence type="ECO:0000256" key="13">
    <source>
        <dbReference type="ARBA" id="ARBA00029437"/>
    </source>
</evidence>
<dbReference type="GO" id="GO:0009099">
    <property type="term" value="P:L-valine biosynthetic process"/>
    <property type="evidence" value="ECO:0007669"/>
    <property type="project" value="UniProtKB-UniRule"/>
</dbReference>
<sequence>MPKYRSATTTHGRNMAGARALWRATGVKDEDFGKPIIAVVNSFTQFVPGHVHLKDMGQLVAGEIEKAGGIAKEFNTIAVDDGIAMGHGGMLYSLPSRELIADSVEYMVNAHCADAMVCISNCDKITPGMLMAALRINIPVIFVSGGPMEAGKTKLSDQILKLDLVDAMIQGADPTVSDEQSEQIERSACPTCGSCSGMFTANSMNCLTEALGLSQPGNGSMLATHADREQLFVNAGKRIVDLTRRYYEQDDTSALPRSIATKKAFENAMALDIAMGGSTNTVLHLLAAAQEGEIDFTMDDIDRMSRLVPHLCKVAPSTQQYHMEDVHRAGGVYGILGELNRAGLLHSDCYNVLGQTFADSLAHYDISVTGSQEVKDFYRAGPAGIRTTKAFSQDCRWDSVDDDRENGCIRSKEHAFSQDGGLAVLSGNMAVDGCIVKTAGVDESCLTFRGPAVVFESQDTAVEGILGGKVKAGDVVVIRYEGPKGGPGMQEMLYPTTYLKSMGLGKECALITDGRFSGGTSGLSIGHVSPEAAAGGTIGLIKDGDIIDIDIPNRSIELQIDEQELAQRREVNNQQGWQPADRQREVSYALRAYALLATSADKGAVRDKTKLEG</sequence>
<keyword evidence="7 15" id="KW-0408">Iron</keyword>
<dbReference type="GO" id="GO:0051537">
    <property type="term" value="F:2 iron, 2 sulfur cluster binding"/>
    <property type="evidence" value="ECO:0007669"/>
    <property type="project" value="UniProtKB-UniRule"/>
</dbReference>
<dbReference type="GO" id="GO:0004160">
    <property type="term" value="F:dihydroxy-acid dehydratase activity"/>
    <property type="evidence" value="ECO:0007669"/>
    <property type="project" value="UniProtKB-UniRule"/>
</dbReference>
<dbReference type="PANTHER" id="PTHR43661:SF3">
    <property type="entry name" value="D-XYLONATE DEHYDRATASE YAGF-RELATED"/>
    <property type="match status" value="1"/>
</dbReference>
<comment type="catalytic activity">
    <reaction evidence="11">
        <text>(2R)-2,3-dihydroxy-3-methylbutanoate = 3-methyl-2-oxobutanoate + H2O</text>
        <dbReference type="Rhea" id="RHEA:24809"/>
        <dbReference type="ChEBI" id="CHEBI:11851"/>
        <dbReference type="ChEBI" id="CHEBI:15377"/>
        <dbReference type="ChEBI" id="CHEBI:49072"/>
        <dbReference type="EC" id="4.2.1.9"/>
    </reaction>
    <physiologicalReaction direction="left-to-right" evidence="11">
        <dbReference type="Rhea" id="RHEA:24810"/>
    </physiologicalReaction>
</comment>
<dbReference type="Pfam" id="PF00920">
    <property type="entry name" value="ILVD_EDD_N"/>
    <property type="match status" value="1"/>
</dbReference>
<evidence type="ECO:0000256" key="4">
    <source>
        <dbReference type="ARBA" id="ARBA00022714"/>
    </source>
</evidence>
<comment type="cofactor">
    <cofactor evidence="1 15">
        <name>Mg(2+)</name>
        <dbReference type="ChEBI" id="CHEBI:18420"/>
    </cofactor>
</comment>
<evidence type="ECO:0000256" key="14">
    <source>
        <dbReference type="ARBA" id="ARBA00029490"/>
    </source>
</evidence>
<dbReference type="InterPro" id="IPR020558">
    <property type="entry name" value="DiOHA_6PGluconate_deHydtase_CS"/>
</dbReference>
<comment type="catalytic activity">
    <reaction evidence="15">
        <text>(2R,3R)-2,3-dihydroxy-3-methylpentanoate = (S)-3-methyl-2-oxopentanoate + H2O</text>
        <dbReference type="Rhea" id="RHEA:27694"/>
        <dbReference type="ChEBI" id="CHEBI:15377"/>
        <dbReference type="ChEBI" id="CHEBI:35146"/>
        <dbReference type="ChEBI" id="CHEBI:49258"/>
        <dbReference type="EC" id="4.2.1.9"/>
    </reaction>
</comment>
<proteinExistence type="inferred from homology"/>
<name>A0A1Q9H0U5_9GAMM</name>
<keyword evidence="4 15" id="KW-0001">2Fe-2S</keyword>
<feature type="binding site" evidence="15">
    <location>
        <position position="123"/>
    </location>
    <ligand>
        <name>Mg(2+)</name>
        <dbReference type="ChEBI" id="CHEBI:18420"/>
    </ligand>
</feature>
<accession>A0A1Q9H0U5</accession>
<keyword evidence="19" id="KW-1185">Reference proteome</keyword>
<comment type="function">
    <text evidence="15">Functions in the biosynthesis of branched-chain amino acids. Catalyzes the dehydration of (2R,3R)-2,3-dihydroxy-3-methylpentanoate (2,3-dihydroxy-3-methylvalerate) into 2-oxo-3-methylpentanoate (2-oxo-3-methylvalerate) and of (2R)-2,3-dihydroxy-3-methylbutanoate (2,3-dihydroxyisovalerate) into 2-oxo-3-methylbutanoate (2-oxoisovalerate), the penultimate precursor to L-isoleucine and L-valine, respectively.</text>
</comment>
<evidence type="ECO:0000256" key="3">
    <source>
        <dbReference type="ARBA" id="ARBA00022605"/>
    </source>
</evidence>
<dbReference type="UniPathway" id="UPA00047">
    <property type="reaction ID" value="UER00057"/>
</dbReference>
<protein>
    <recommendedName>
        <fullName evidence="14 15">Dihydroxy-acid dehydratase</fullName>
        <shortName evidence="15">DAD</shortName>
        <ecNumber evidence="14 15">4.2.1.9</ecNumber>
    </recommendedName>
</protein>
<feature type="modified residue" description="N6-carboxylysine" evidence="15">
    <location>
        <position position="124"/>
    </location>
</feature>
<evidence type="ECO:0000256" key="11">
    <source>
        <dbReference type="ARBA" id="ARBA00029304"/>
    </source>
</evidence>
<evidence type="ECO:0000256" key="6">
    <source>
        <dbReference type="ARBA" id="ARBA00022842"/>
    </source>
</evidence>
<dbReference type="InterPro" id="IPR042096">
    <property type="entry name" value="Dihydro-acid_dehy_C"/>
</dbReference>
<dbReference type="EC" id="4.2.1.9" evidence="14 15"/>
<feature type="domain" description="Dihydroxy-acid/6-phosphogluconate dehydratase N-terminal" evidence="16">
    <location>
        <begin position="34"/>
        <end position="359"/>
    </location>
</feature>
<evidence type="ECO:0000313" key="19">
    <source>
        <dbReference type="Proteomes" id="UP000186905"/>
    </source>
</evidence>
<feature type="binding site" evidence="15">
    <location>
        <position position="491"/>
    </location>
    <ligand>
        <name>Mg(2+)</name>
        <dbReference type="ChEBI" id="CHEBI:18420"/>
    </ligand>
</feature>
<evidence type="ECO:0000259" key="17">
    <source>
        <dbReference type="Pfam" id="PF24877"/>
    </source>
</evidence>
<organism evidence="18 19">
    <name type="scientific">Photobacterium proteolyticum</name>
    <dbReference type="NCBI Taxonomy" id="1903952"/>
    <lineage>
        <taxon>Bacteria</taxon>
        <taxon>Pseudomonadati</taxon>
        <taxon>Pseudomonadota</taxon>
        <taxon>Gammaproteobacteria</taxon>
        <taxon>Vibrionales</taxon>
        <taxon>Vibrionaceae</taxon>
        <taxon>Photobacterium</taxon>
    </lineage>
</organism>
<dbReference type="HAMAP" id="MF_00012">
    <property type="entry name" value="IlvD"/>
    <property type="match status" value="1"/>
</dbReference>
<dbReference type="NCBIfam" id="TIGR00110">
    <property type="entry name" value="ilvD"/>
    <property type="match status" value="1"/>
</dbReference>
<comment type="cofactor">
    <cofactor evidence="15">
        <name>[2Fe-2S] cluster</name>
        <dbReference type="ChEBI" id="CHEBI:190135"/>
    </cofactor>
    <text evidence="15">Binds 1 [2Fe-2S] cluster per subunit. This cluster acts as a Lewis acid cofactor.</text>
</comment>
<evidence type="ECO:0000256" key="1">
    <source>
        <dbReference type="ARBA" id="ARBA00001946"/>
    </source>
</evidence>
<keyword evidence="9 15" id="KW-0456">Lyase</keyword>
<dbReference type="InterPro" id="IPR000581">
    <property type="entry name" value="ILV_EDD_N"/>
</dbReference>
<evidence type="ECO:0000256" key="5">
    <source>
        <dbReference type="ARBA" id="ARBA00022723"/>
    </source>
</evidence>
<comment type="similarity">
    <text evidence="2 15">Belongs to the IlvD/Edd family.</text>
</comment>
<dbReference type="InterPro" id="IPR056740">
    <property type="entry name" value="ILV_EDD_C"/>
</dbReference>
<evidence type="ECO:0000256" key="12">
    <source>
        <dbReference type="ARBA" id="ARBA00029436"/>
    </source>
</evidence>
<dbReference type="EMBL" id="MJIL01000043">
    <property type="protein sequence ID" value="OLQ81292.1"/>
    <property type="molecule type" value="Genomic_DNA"/>
</dbReference>
<evidence type="ECO:0000256" key="8">
    <source>
        <dbReference type="ARBA" id="ARBA00023014"/>
    </source>
</evidence>
<evidence type="ECO:0000256" key="10">
    <source>
        <dbReference type="ARBA" id="ARBA00023304"/>
    </source>
</evidence>
<evidence type="ECO:0000256" key="7">
    <source>
        <dbReference type="ARBA" id="ARBA00023004"/>
    </source>
</evidence>
<feature type="binding site" description="via carbamate group" evidence="15">
    <location>
        <position position="124"/>
    </location>
    <ligand>
        <name>Mg(2+)</name>
        <dbReference type="ChEBI" id="CHEBI:18420"/>
    </ligand>
</feature>
<evidence type="ECO:0000256" key="2">
    <source>
        <dbReference type="ARBA" id="ARBA00006486"/>
    </source>
</evidence>
<keyword evidence="8 15" id="KW-0411">Iron-sulfur</keyword>
<dbReference type="GO" id="GO:0000287">
    <property type="term" value="F:magnesium ion binding"/>
    <property type="evidence" value="ECO:0007669"/>
    <property type="project" value="UniProtKB-UniRule"/>
</dbReference>
<dbReference type="Proteomes" id="UP000186905">
    <property type="component" value="Unassembled WGS sequence"/>
</dbReference>
<dbReference type="UniPathway" id="UPA00049">
    <property type="reaction ID" value="UER00061"/>
</dbReference>